<reference evidence="2" key="1">
    <citation type="journal article" date="2020" name="Nature">
        <title>Giant virus diversity and host interactions through global metagenomics.</title>
        <authorList>
            <person name="Schulz F."/>
            <person name="Roux S."/>
            <person name="Paez-Espino D."/>
            <person name="Jungbluth S."/>
            <person name="Walsh D.A."/>
            <person name="Denef V.J."/>
            <person name="McMahon K.D."/>
            <person name="Konstantinidis K.T."/>
            <person name="Eloe-Fadrosh E.A."/>
            <person name="Kyrpides N.C."/>
            <person name="Woyke T."/>
        </authorList>
    </citation>
    <scope>NUCLEOTIDE SEQUENCE</scope>
    <source>
        <strain evidence="2">GVMAG-M-3300023179-90</strain>
    </source>
</reference>
<dbReference type="AlphaFoldDB" id="A0A6C0HBF4"/>
<keyword evidence="1" id="KW-1133">Transmembrane helix</keyword>
<keyword evidence="1" id="KW-0812">Transmembrane</keyword>
<organism evidence="2">
    <name type="scientific">viral metagenome</name>
    <dbReference type="NCBI Taxonomy" id="1070528"/>
    <lineage>
        <taxon>unclassified sequences</taxon>
        <taxon>metagenomes</taxon>
        <taxon>organismal metagenomes</taxon>
    </lineage>
</organism>
<feature type="transmembrane region" description="Helical" evidence="1">
    <location>
        <begin position="6"/>
        <end position="23"/>
    </location>
</feature>
<evidence type="ECO:0000256" key="1">
    <source>
        <dbReference type="SAM" id="Phobius"/>
    </source>
</evidence>
<name>A0A6C0HBF4_9ZZZZ</name>
<accession>A0A6C0HBF4</accession>
<keyword evidence="1" id="KW-0472">Membrane</keyword>
<dbReference type="EMBL" id="MN739921">
    <property type="protein sequence ID" value="QHT77717.1"/>
    <property type="molecule type" value="Genomic_DNA"/>
</dbReference>
<protein>
    <submittedName>
        <fullName evidence="2">Uncharacterized protein</fullName>
    </submittedName>
</protein>
<sequence length="241" mass="27500">MNLKIFFQLFLLIAFLAGIYFIINNDKKEGHENQYRTSNNSDNCPNLLVRKGSALLLYNTNQPIVENKNPIPFFNLDEYINYLEIQRKKGIDCPVLFLQQENDAQGNDVYRARPNPFDLQGGLPTSTTLYKANKDGMPVPVIDASRENKPYNENNYHGFDPQGLYVGVYTEVDKIHDSTKLQGVSDNPMDPNWGGIMYTQEMVDSGKYDDNNITKPLLFQPRGVYDPTMPTGFSQPKDILE</sequence>
<proteinExistence type="predicted"/>
<evidence type="ECO:0000313" key="2">
    <source>
        <dbReference type="EMBL" id="QHT77717.1"/>
    </source>
</evidence>